<evidence type="ECO:0000256" key="1">
    <source>
        <dbReference type="SAM" id="MobiDB-lite"/>
    </source>
</evidence>
<proteinExistence type="predicted"/>
<feature type="region of interest" description="Disordered" evidence="1">
    <location>
        <begin position="131"/>
        <end position="159"/>
    </location>
</feature>
<dbReference type="EMBL" id="JBHSDK010000002">
    <property type="protein sequence ID" value="MFC4334101.1"/>
    <property type="molecule type" value="Genomic_DNA"/>
</dbReference>
<feature type="compositionally biased region" description="Low complexity" evidence="1">
    <location>
        <begin position="141"/>
        <end position="159"/>
    </location>
</feature>
<accession>A0ABV8TU67</accession>
<organism evidence="2 3">
    <name type="scientific">Salininema proteolyticum</name>
    <dbReference type="NCBI Taxonomy" id="1607685"/>
    <lineage>
        <taxon>Bacteria</taxon>
        <taxon>Bacillati</taxon>
        <taxon>Actinomycetota</taxon>
        <taxon>Actinomycetes</taxon>
        <taxon>Glycomycetales</taxon>
        <taxon>Glycomycetaceae</taxon>
        <taxon>Salininema</taxon>
    </lineage>
</organism>
<evidence type="ECO:0000313" key="3">
    <source>
        <dbReference type="Proteomes" id="UP001595823"/>
    </source>
</evidence>
<sequence>MVSLGRPSQFASGGYFKPAEATSAAAILVEPTSVARNVETTFNDEVQRRDEVTADVTIFDTAGDVEAGQPTRTYTGARIVQRLLAADAAGAVGQAFAARLGQKKMGPATAYRWEDLDSATEKQVAAYLEKRGEVSASSETAPSFDAPAAAPSLDDAPPF</sequence>
<comment type="caution">
    <text evidence="2">The sequence shown here is derived from an EMBL/GenBank/DDBJ whole genome shotgun (WGS) entry which is preliminary data.</text>
</comment>
<name>A0ABV8TU67_9ACTN</name>
<dbReference type="RefSeq" id="WP_380617835.1">
    <property type="nucleotide sequence ID" value="NZ_JBHSDK010000002.1"/>
</dbReference>
<gene>
    <name evidence="2" type="ORF">ACFPET_02690</name>
</gene>
<keyword evidence="3" id="KW-1185">Reference proteome</keyword>
<reference evidence="3" key="1">
    <citation type="journal article" date="2019" name="Int. J. Syst. Evol. Microbiol.">
        <title>The Global Catalogue of Microorganisms (GCM) 10K type strain sequencing project: providing services to taxonomists for standard genome sequencing and annotation.</title>
        <authorList>
            <consortium name="The Broad Institute Genomics Platform"/>
            <consortium name="The Broad Institute Genome Sequencing Center for Infectious Disease"/>
            <person name="Wu L."/>
            <person name="Ma J."/>
        </authorList>
    </citation>
    <scope>NUCLEOTIDE SEQUENCE [LARGE SCALE GENOMIC DNA]</scope>
    <source>
        <strain evidence="3">IBRC-M 10908</strain>
    </source>
</reference>
<dbReference type="Proteomes" id="UP001595823">
    <property type="component" value="Unassembled WGS sequence"/>
</dbReference>
<evidence type="ECO:0000313" key="2">
    <source>
        <dbReference type="EMBL" id="MFC4334101.1"/>
    </source>
</evidence>
<protein>
    <submittedName>
        <fullName evidence="2">Uncharacterized protein</fullName>
    </submittedName>
</protein>